<protein>
    <submittedName>
        <fullName evidence="1">Uncharacterized protein</fullName>
    </submittedName>
</protein>
<reference evidence="1" key="1">
    <citation type="submission" date="2023-02" db="EMBL/GenBank/DDBJ databases">
        <title>Complete Genome Sequence of Bacillus cereus sensu lato isolate BC38B from pepper closely related to the Bacillus anthracis clade.</title>
        <authorList>
            <person name="Abdelli M."/>
            <person name="Cerar Kisek T."/>
            <person name="Falaise C."/>
            <person name="Cumont A."/>
            <person name="Giraud M."/>
            <person name="Chatoux J."/>
            <person name="Rogee S."/>
            <person name="Dadvisard M."/>
            <person name="Larigauderie G."/>
            <person name="Raynaud F."/>
            <person name="Godic Torkar K."/>
            <person name="Ramisse V."/>
        </authorList>
    </citation>
    <scope>NUCLEOTIDE SEQUENCE</scope>
    <source>
        <strain evidence="1">BC38B</strain>
        <plasmid evidence="1">p1</plasmid>
    </source>
</reference>
<geneLocation type="plasmid" evidence="1 2">
    <name>p1</name>
</geneLocation>
<accession>A0AAE9ZPL6</accession>
<evidence type="ECO:0000313" key="2">
    <source>
        <dbReference type="Proteomes" id="UP001163707"/>
    </source>
</evidence>
<gene>
    <name evidence="1" type="ORF">OK229_29285</name>
</gene>
<organism evidence="1 2">
    <name type="scientific">Bacillus cereus</name>
    <dbReference type="NCBI Taxonomy" id="1396"/>
    <lineage>
        <taxon>Bacteria</taxon>
        <taxon>Bacillati</taxon>
        <taxon>Bacillota</taxon>
        <taxon>Bacilli</taxon>
        <taxon>Bacillales</taxon>
        <taxon>Bacillaceae</taxon>
        <taxon>Bacillus</taxon>
        <taxon>Bacillus cereus group</taxon>
    </lineage>
</organism>
<name>A0AAE9ZPL6_BACCE</name>
<proteinExistence type="predicted"/>
<evidence type="ECO:0000313" key="1">
    <source>
        <dbReference type="EMBL" id="WDR80761.1"/>
    </source>
</evidence>
<dbReference type="AlphaFoldDB" id="A0AAE9ZPL6"/>
<sequence>MKNQRNMHLNENDSTRTIYIDSLGVSSVDFDISYEKKNKLIESGIKCTEDYFKNLDSLSYERPNLPL</sequence>
<dbReference type="Proteomes" id="UP001163707">
    <property type="component" value="Plasmid p1"/>
</dbReference>
<dbReference type="EMBL" id="CP109873">
    <property type="protein sequence ID" value="WDR80761.1"/>
    <property type="molecule type" value="Genomic_DNA"/>
</dbReference>
<dbReference type="RefSeq" id="WP_232288665.1">
    <property type="nucleotide sequence ID" value="NZ_CP109873.2"/>
</dbReference>
<keyword evidence="1" id="KW-0614">Plasmid</keyword>